<accession>A0A0E9NSB5</accession>
<evidence type="ECO:0000313" key="7">
    <source>
        <dbReference type="Proteomes" id="UP000033140"/>
    </source>
</evidence>
<feature type="transmembrane region" description="Helical" evidence="5">
    <location>
        <begin position="71"/>
        <end position="90"/>
    </location>
</feature>
<dbReference type="AlphaFoldDB" id="A0A0E9NSB5"/>
<evidence type="ECO:0000256" key="5">
    <source>
        <dbReference type="SAM" id="Phobius"/>
    </source>
</evidence>
<evidence type="ECO:0000256" key="1">
    <source>
        <dbReference type="ARBA" id="ARBA00004370"/>
    </source>
</evidence>
<dbReference type="InterPro" id="IPR005351">
    <property type="entry name" value="ASTER"/>
</dbReference>
<dbReference type="STRING" id="698492.A0A0E9NSB5"/>
<reference evidence="6 7" key="3">
    <citation type="journal article" date="2015" name="Genome Announc.">
        <title>Draft Genome Sequence of the Archiascomycetous Yeast Saitoella complicata.</title>
        <authorList>
            <person name="Yamauchi K."/>
            <person name="Kondo S."/>
            <person name="Hamamoto M."/>
            <person name="Takahashi Y."/>
            <person name="Ogura Y."/>
            <person name="Hayashi T."/>
            <person name="Nishida H."/>
        </authorList>
    </citation>
    <scope>NUCLEOTIDE SEQUENCE [LARGE SCALE GENOMIC DNA]</scope>
    <source>
        <strain evidence="6 7">NRRL Y-17804</strain>
    </source>
</reference>
<gene>
    <name evidence="6" type="ORF">G7K_6620-t1</name>
</gene>
<sequence length="114" mass="12172">MDSSRIVPYNSSLHKREDARWDDFAGALASFLPMTALFLRRRWLGWIGLLSAIAAVLNSKEGRSSTQTPPWTTLLISLSSLFVVYLPILLQPGALAGLSAGTSTGASSPVPANA</sequence>
<dbReference type="PANTHER" id="PTHR28038:SF1">
    <property type="entry name" value="ADL329WP"/>
    <property type="match status" value="1"/>
</dbReference>
<dbReference type="GO" id="GO:0045048">
    <property type="term" value="P:protein insertion into ER membrane"/>
    <property type="evidence" value="ECO:0007669"/>
    <property type="project" value="InterPro"/>
</dbReference>
<dbReference type="GO" id="GO:0044183">
    <property type="term" value="F:protein folding chaperone"/>
    <property type="evidence" value="ECO:0007669"/>
    <property type="project" value="InterPro"/>
</dbReference>
<evidence type="ECO:0000256" key="2">
    <source>
        <dbReference type="ARBA" id="ARBA00022692"/>
    </source>
</evidence>
<keyword evidence="3 5" id="KW-1133">Transmembrane helix</keyword>
<feature type="transmembrane region" description="Helical" evidence="5">
    <location>
        <begin position="43"/>
        <end position="59"/>
    </location>
</feature>
<keyword evidence="7" id="KW-1185">Reference proteome</keyword>
<dbReference type="Pfam" id="PF03669">
    <property type="entry name" value="ASTER"/>
    <property type="match status" value="1"/>
</dbReference>
<organism evidence="6 7">
    <name type="scientific">Saitoella complicata (strain BCRC 22490 / CBS 7301 / JCM 7358 / NBRC 10748 / NRRL Y-17804)</name>
    <dbReference type="NCBI Taxonomy" id="698492"/>
    <lineage>
        <taxon>Eukaryota</taxon>
        <taxon>Fungi</taxon>
        <taxon>Dikarya</taxon>
        <taxon>Ascomycota</taxon>
        <taxon>Taphrinomycotina</taxon>
        <taxon>Taphrinomycotina incertae sedis</taxon>
        <taxon>Saitoella</taxon>
    </lineage>
</organism>
<dbReference type="OrthoDB" id="284718at2759"/>
<dbReference type="GO" id="GO:0005789">
    <property type="term" value="C:endoplasmic reticulum membrane"/>
    <property type="evidence" value="ECO:0007669"/>
    <property type="project" value="InterPro"/>
</dbReference>
<reference evidence="6 7" key="1">
    <citation type="journal article" date="2011" name="J. Gen. Appl. Microbiol.">
        <title>Draft genome sequencing of the enigmatic yeast Saitoella complicata.</title>
        <authorList>
            <person name="Nishida H."/>
            <person name="Hamamoto M."/>
            <person name="Sugiyama J."/>
        </authorList>
    </citation>
    <scope>NUCLEOTIDE SEQUENCE [LARGE SCALE GENOMIC DNA]</scope>
    <source>
        <strain evidence="6 7">NRRL Y-17804</strain>
    </source>
</reference>
<dbReference type="Proteomes" id="UP000033140">
    <property type="component" value="Unassembled WGS sequence"/>
</dbReference>
<dbReference type="EMBL" id="BACD03000073">
    <property type="protein sequence ID" value="GAO52546.1"/>
    <property type="molecule type" value="Genomic_DNA"/>
</dbReference>
<dbReference type="RefSeq" id="XP_019021698.1">
    <property type="nucleotide sequence ID" value="XM_019170330.1"/>
</dbReference>
<keyword evidence="2 5" id="KW-0812">Transmembrane</keyword>
<name>A0A0E9NSB5_SAICN</name>
<protein>
    <submittedName>
        <fullName evidence="6">Uncharacterized protein</fullName>
    </submittedName>
</protein>
<reference evidence="6 7" key="2">
    <citation type="journal article" date="2014" name="J. Gen. Appl. Microbiol.">
        <title>The early diverging ascomycetous budding yeast Saitoella complicata has three histone deacetylases belonging to the Clr6, Hos2, and Rpd3 lineages.</title>
        <authorList>
            <person name="Nishida H."/>
            <person name="Matsumoto T."/>
            <person name="Kondo S."/>
            <person name="Hamamoto M."/>
            <person name="Yoshikawa H."/>
        </authorList>
    </citation>
    <scope>NUCLEOTIDE SEQUENCE [LARGE SCALE GENOMIC DNA]</scope>
    <source>
        <strain evidence="6 7">NRRL Y-17804</strain>
    </source>
</reference>
<comment type="subcellular location">
    <subcellularLocation>
        <location evidence="1">Membrane</location>
    </subcellularLocation>
</comment>
<dbReference type="PANTHER" id="PTHR28038">
    <property type="entry name" value="ADL329WP"/>
    <property type="match status" value="1"/>
</dbReference>
<evidence type="ECO:0000256" key="4">
    <source>
        <dbReference type="ARBA" id="ARBA00023136"/>
    </source>
</evidence>
<evidence type="ECO:0000256" key="3">
    <source>
        <dbReference type="ARBA" id="ARBA00022989"/>
    </source>
</evidence>
<evidence type="ECO:0000313" key="6">
    <source>
        <dbReference type="EMBL" id="GAO52546.1"/>
    </source>
</evidence>
<keyword evidence="4 5" id="KW-0472">Membrane</keyword>
<proteinExistence type="predicted"/>
<comment type="caution">
    <text evidence="6">The sequence shown here is derived from an EMBL/GenBank/DDBJ whole genome shotgun (WGS) entry which is preliminary data.</text>
</comment>